<dbReference type="EMBL" id="JAHWGI010001436">
    <property type="protein sequence ID" value="KAK3932441.1"/>
    <property type="molecule type" value="Genomic_DNA"/>
</dbReference>
<name>A0AAE1I3S5_9NEOP</name>
<gene>
    <name evidence="2" type="ORF">KUF71_012618</name>
</gene>
<protein>
    <submittedName>
        <fullName evidence="2">Adenylosuccinate synthetase</fullName>
    </submittedName>
</protein>
<evidence type="ECO:0000313" key="3">
    <source>
        <dbReference type="Proteomes" id="UP001219518"/>
    </source>
</evidence>
<evidence type="ECO:0000256" key="1">
    <source>
        <dbReference type="SAM" id="MobiDB-lite"/>
    </source>
</evidence>
<reference evidence="2" key="1">
    <citation type="submission" date="2021-07" db="EMBL/GenBank/DDBJ databases">
        <authorList>
            <person name="Catto M.A."/>
            <person name="Jacobson A."/>
            <person name="Kennedy G."/>
            <person name="Labadie P."/>
            <person name="Hunt B.G."/>
            <person name="Srinivasan R."/>
        </authorList>
    </citation>
    <scope>NUCLEOTIDE SEQUENCE</scope>
    <source>
        <strain evidence="2">PL_HMW_Pooled</strain>
        <tissue evidence="2">Head</tissue>
    </source>
</reference>
<organism evidence="2 3">
    <name type="scientific">Frankliniella fusca</name>
    <dbReference type="NCBI Taxonomy" id="407009"/>
    <lineage>
        <taxon>Eukaryota</taxon>
        <taxon>Metazoa</taxon>
        <taxon>Ecdysozoa</taxon>
        <taxon>Arthropoda</taxon>
        <taxon>Hexapoda</taxon>
        <taxon>Insecta</taxon>
        <taxon>Pterygota</taxon>
        <taxon>Neoptera</taxon>
        <taxon>Paraneoptera</taxon>
        <taxon>Thysanoptera</taxon>
        <taxon>Terebrantia</taxon>
        <taxon>Thripoidea</taxon>
        <taxon>Thripidae</taxon>
        <taxon>Frankliniella</taxon>
    </lineage>
</organism>
<keyword evidence="3" id="KW-1185">Reference proteome</keyword>
<dbReference type="AlphaFoldDB" id="A0AAE1I3S5"/>
<sequence length="222" mass="24211">MSLSGGVMTNAALDAALDNLGMLSTAIVNRPQVVDDQIPRLAALSIDDILQNSEMGSRSVSSGGKQNFITENGFAASADEIACRPMRRRVKTISCSSNYGKARMAKMRRREMVHPYSSVESQGNILRRSRTRSENESERLDHLSQCSPLPQSYMDPVPFIAFPLDGEISSNLFKSRSMESIDARTSDESVGTCEKDALLMANASFAEVDEVSGGLHKLNVSE</sequence>
<evidence type="ECO:0000313" key="2">
    <source>
        <dbReference type="EMBL" id="KAK3932441.1"/>
    </source>
</evidence>
<dbReference type="Proteomes" id="UP001219518">
    <property type="component" value="Unassembled WGS sequence"/>
</dbReference>
<accession>A0AAE1I3S5</accession>
<reference evidence="2" key="2">
    <citation type="journal article" date="2023" name="BMC Genomics">
        <title>Pest status, molecular evolution, and epigenetic factors derived from the genome assembly of Frankliniella fusca, a thysanopteran phytovirus vector.</title>
        <authorList>
            <person name="Catto M.A."/>
            <person name="Labadie P.E."/>
            <person name="Jacobson A.L."/>
            <person name="Kennedy G.G."/>
            <person name="Srinivasan R."/>
            <person name="Hunt B.G."/>
        </authorList>
    </citation>
    <scope>NUCLEOTIDE SEQUENCE</scope>
    <source>
        <strain evidence="2">PL_HMW_Pooled</strain>
    </source>
</reference>
<proteinExistence type="predicted"/>
<feature type="compositionally biased region" description="Basic and acidic residues" evidence="1">
    <location>
        <begin position="131"/>
        <end position="140"/>
    </location>
</feature>
<comment type="caution">
    <text evidence="2">The sequence shown here is derived from an EMBL/GenBank/DDBJ whole genome shotgun (WGS) entry which is preliminary data.</text>
</comment>
<feature type="region of interest" description="Disordered" evidence="1">
    <location>
        <begin position="113"/>
        <end position="140"/>
    </location>
</feature>